<accession>A0A9I9CJY7</accession>
<name>A0A9I9CJY7_CUCME</name>
<dbReference type="AlphaFoldDB" id="A0A9I9CJY7"/>
<dbReference type="EnsemblPlants" id="MELO3C004716.2.1">
    <property type="protein sequence ID" value="MELO3C004716.2.1"/>
    <property type="gene ID" value="MELO3C004716.2"/>
</dbReference>
<proteinExistence type="predicted"/>
<protein>
    <submittedName>
        <fullName evidence="2">Uncharacterized protein</fullName>
    </submittedName>
</protein>
<dbReference type="Gramene" id="MELO3C004716.2.1">
    <property type="protein sequence ID" value="MELO3C004716.2.1"/>
    <property type="gene ID" value="MELO3C004716.2"/>
</dbReference>
<evidence type="ECO:0000313" key="2">
    <source>
        <dbReference type="EnsemblPlants" id="MELO3C004716.2.1"/>
    </source>
</evidence>
<feature type="compositionally biased region" description="Polar residues" evidence="1">
    <location>
        <begin position="12"/>
        <end position="32"/>
    </location>
</feature>
<feature type="region of interest" description="Disordered" evidence="1">
    <location>
        <begin position="1"/>
        <end position="39"/>
    </location>
</feature>
<evidence type="ECO:0000256" key="1">
    <source>
        <dbReference type="SAM" id="MobiDB-lite"/>
    </source>
</evidence>
<sequence length="76" mass="8427">MLTKEARRPTDEQQSLSSQQLATEDDSNNGQWLLTGVRGKDGRRAQWKTNVDGCQTEKGAAEMVAATVLWCEEEDG</sequence>
<feature type="compositionally biased region" description="Basic and acidic residues" evidence="1">
    <location>
        <begin position="1"/>
        <end position="11"/>
    </location>
</feature>
<reference evidence="2" key="1">
    <citation type="submission" date="2023-03" db="UniProtKB">
        <authorList>
            <consortium name="EnsemblPlants"/>
        </authorList>
    </citation>
    <scope>IDENTIFICATION</scope>
</reference>
<organism evidence="2">
    <name type="scientific">Cucumis melo</name>
    <name type="common">Muskmelon</name>
    <dbReference type="NCBI Taxonomy" id="3656"/>
    <lineage>
        <taxon>Eukaryota</taxon>
        <taxon>Viridiplantae</taxon>
        <taxon>Streptophyta</taxon>
        <taxon>Embryophyta</taxon>
        <taxon>Tracheophyta</taxon>
        <taxon>Spermatophyta</taxon>
        <taxon>Magnoliopsida</taxon>
        <taxon>eudicotyledons</taxon>
        <taxon>Gunneridae</taxon>
        <taxon>Pentapetalae</taxon>
        <taxon>rosids</taxon>
        <taxon>fabids</taxon>
        <taxon>Cucurbitales</taxon>
        <taxon>Cucurbitaceae</taxon>
        <taxon>Benincaseae</taxon>
        <taxon>Cucumis</taxon>
    </lineage>
</organism>